<name>A0ABQ4CX69_9ACTN</name>
<feature type="compositionally biased region" description="Basic and acidic residues" evidence="1">
    <location>
        <begin position="229"/>
        <end position="247"/>
    </location>
</feature>
<proteinExistence type="predicted"/>
<gene>
    <name evidence="2" type="ORF">Asi02nite_49450</name>
</gene>
<evidence type="ECO:0008006" key="4">
    <source>
        <dbReference type="Google" id="ProtNLM"/>
    </source>
</evidence>
<keyword evidence="3" id="KW-1185">Reference proteome</keyword>
<evidence type="ECO:0000313" key="3">
    <source>
        <dbReference type="Proteomes" id="UP000604117"/>
    </source>
</evidence>
<dbReference type="EMBL" id="BONE01000043">
    <property type="protein sequence ID" value="GIF75427.1"/>
    <property type="molecule type" value="Genomic_DNA"/>
</dbReference>
<accession>A0ABQ4CX69</accession>
<comment type="caution">
    <text evidence="2">The sequence shown here is derived from an EMBL/GenBank/DDBJ whole genome shotgun (WGS) entry which is preliminary data.</text>
</comment>
<organism evidence="2 3">
    <name type="scientific">Asanoa siamensis</name>
    <dbReference type="NCBI Taxonomy" id="926357"/>
    <lineage>
        <taxon>Bacteria</taxon>
        <taxon>Bacillati</taxon>
        <taxon>Actinomycetota</taxon>
        <taxon>Actinomycetes</taxon>
        <taxon>Micromonosporales</taxon>
        <taxon>Micromonosporaceae</taxon>
        <taxon>Asanoa</taxon>
    </lineage>
</organism>
<sequence>MATPADVTVATVDTTQAVRAYCVANPDDPDCRESDLSVDAVEATAPLFGVLGKPVTVTVASTVSNAGPDGPTEATVERTVLAGSGITVAPGTAETTPANLTVGTPARLEKSYTVTCAAPGLRTLDFTTTVNPRRAYVGDPNADNNRRTARLTLDCAVPVTVNVHPGSAKNPINLNSANVPVAVLSTRAGEYGNPLAFDATTIVVASIRFGSPAVLSRGGGVPEIHNRIHQEDALERDERTRDRDPDAMLHLGPPRDALVPSDTTACVFGAFGPGPTRFYGCDTVDVKG</sequence>
<feature type="region of interest" description="Disordered" evidence="1">
    <location>
        <begin position="229"/>
        <end position="255"/>
    </location>
</feature>
<reference evidence="2 3" key="1">
    <citation type="submission" date="2021-01" db="EMBL/GenBank/DDBJ databases">
        <title>Whole genome shotgun sequence of Asanoa siamensis NBRC 107932.</title>
        <authorList>
            <person name="Komaki H."/>
            <person name="Tamura T."/>
        </authorList>
    </citation>
    <scope>NUCLEOTIDE SEQUENCE [LARGE SCALE GENOMIC DNA]</scope>
    <source>
        <strain evidence="2 3">NBRC 107932</strain>
    </source>
</reference>
<evidence type="ECO:0000256" key="1">
    <source>
        <dbReference type="SAM" id="MobiDB-lite"/>
    </source>
</evidence>
<dbReference type="Proteomes" id="UP000604117">
    <property type="component" value="Unassembled WGS sequence"/>
</dbReference>
<protein>
    <recommendedName>
        <fullName evidence="4">CARDB protein</fullName>
    </recommendedName>
</protein>
<evidence type="ECO:0000313" key="2">
    <source>
        <dbReference type="EMBL" id="GIF75427.1"/>
    </source>
</evidence>